<dbReference type="PANTHER" id="PTHR32089:SF112">
    <property type="entry name" value="LYSOZYME-LIKE PROTEIN-RELATED"/>
    <property type="match status" value="1"/>
</dbReference>
<dbReference type="Gene3D" id="3.30.450.20">
    <property type="entry name" value="PAS domain"/>
    <property type="match status" value="1"/>
</dbReference>
<dbReference type="GO" id="GO:0007165">
    <property type="term" value="P:signal transduction"/>
    <property type="evidence" value="ECO:0007669"/>
    <property type="project" value="UniProtKB-KW"/>
</dbReference>
<keyword evidence="4" id="KW-1133">Transmembrane helix</keyword>
<dbReference type="SMART" id="SM00283">
    <property type="entry name" value="MA"/>
    <property type="match status" value="1"/>
</dbReference>
<dbReference type="STRING" id="753702.SAMN04488102_10627"/>
<feature type="transmembrane region" description="Helical" evidence="4">
    <location>
        <begin position="49"/>
        <end position="69"/>
    </location>
</feature>
<sequence>MQKVRQHFTRGIKKLTTANWPKKGVHRKKGKMHKQKITKKKHKSVKGPIAVSLIVLMLIPVIAAMLFTYDRTTAILSDRVVDQEQQITANLVQNVTDASVTAEEIINRLALDGMLGRVVKGDEAAIKELDTRFQIVSTGNPYITDVHFIPTDPNRDFVSTLTVVQGDADPTEIFPWFESSRTASGLRWTEPHTFNNIQRMTVTQTIATLGENAGVLAIDLDLDVIHQEINDTHIARTGFISILNDEGHVLISSREDLIGKNMSTYDFFKQSTKKEKIDTSGVIDIDALTNKDTSKMVFDDDINNGKFSIYYDRIPSLGLNVYGMVGADEMALEEATLQGILLIVTLCTIIGATLIALMASGLISSISDALMNGFKRVENGDLTARLNKSDLLNPANAVIKGLTKWSKKRGGEGDLGKALDPKGNEIHQIGLAFNHTMANFEETVRIIQGNSENVSSMAATLTEIADQTSRSTAEVSHTINGVAEATAMQTQDTETTVGQMHDLSKALSEIDHAVGQMGEQADKTMTVNGGNTRATEQVSQKWNETLQTLNGLKTKITEVDGDIQNIEGIVKAITSIASKTNLLALNASIEAARAGDAGRGFAVVAEEIRKLAEQSAASSQDIQSIIGDIQVKSSDMVAHLEETNDTSSAQTEKIEEAMETSGNVAASLEELVSSMTVVQRSSAVINEKKEEVVAQLESIAAGAQENSAGTEQVSANAEEILATMEDFTTHIGRLEQVSQTLKTSAEQFAIGQNDPETAPSAVVGVDLAPEMA</sequence>
<evidence type="ECO:0000256" key="4">
    <source>
        <dbReference type="SAM" id="Phobius"/>
    </source>
</evidence>
<name>A0A1I1ISF3_9LACT</name>
<dbReference type="PROSITE" id="PS50885">
    <property type="entry name" value="HAMP"/>
    <property type="match status" value="1"/>
</dbReference>
<keyword evidence="1 3" id="KW-0807">Transducer</keyword>
<evidence type="ECO:0000256" key="3">
    <source>
        <dbReference type="PROSITE-ProRule" id="PRU00284"/>
    </source>
</evidence>
<protein>
    <submittedName>
        <fullName evidence="7">Methyl-accepting chemotaxis protein</fullName>
    </submittedName>
</protein>
<dbReference type="Pfam" id="PF00015">
    <property type="entry name" value="MCPsignal"/>
    <property type="match status" value="1"/>
</dbReference>
<dbReference type="GO" id="GO:0016020">
    <property type="term" value="C:membrane"/>
    <property type="evidence" value="ECO:0007669"/>
    <property type="project" value="InterPro"/>
</dbReference>
<feature type="domain" description="HAMP" evidence="6">
    <location>
        <begin position="389"/>
        <end position="445"/>
    </location>
</feature>
<dbReference type="Gene3D" id="1.10.287.950">
    <property type="entry name" value="Methyl-accepting chemotaxis protein"/>
    <property type="match status" value="1"/>
</dbReference>
<dbReference type="InterPro" id="IPR003660">
    <property type="entry name" value="HAMP_dom"/>
</dbReference>
<feature type="domain" description="Methyl-accepting transducer" evidence="5">
    <location>
        <begin position="464"/>
        <end position="721"/>
    </location>
</feature>
<dbReference type="SUPFAM" id="SSF58104">
    <property type="entry name" value="Methyl-accepting chemotaxis protein (MCP) signaling domain"/>
    <property type="match status" value="1"/>
</dbReference>
<dbReference type="Proteomes" id="UP000199612">
    <property type="component" value="Unassembled WGS sequence"/>
</dbReference>
<proteinExistence type="inferred from homology"/>
<dbReference type="EMBL" id="FOLT01000006">
    <property type="protein sequence ID" value="SFC39209.1"/>
    <property type="molecule type" value="Genomic_DNA"/>
</dbReference>
<keyword evidence="4" id="KW-0472">Membrane</keyword>
<dbReference type="PANTHER" id="PTHR32089">
    <property type="entry name" value="METHYL-ACCEPTING CHEMOTAXIS PROTEIN MCPB"/>
    <property type="match status" value="1"/>
</dbReference>
<dbReference type="InterPro" id="IPR004089">
    <property type="entry name" value="MCPsignal_dom"/>
</dbReference>
<accession>A0A1I1ISF3</accession>
<evidence type="ECO:0000256" key="2">
    <source>
        <dbReference type="ARBA" id="ARBA00029447"/>
    </source>
</evidence>
<evidence type="ECO:0000256" key="1">
    <source>
        <dbReference type="ARBA" id="ARBA00023224"/>
    </source>
</evidence>
<gene>
    <name evidence="7" type="ORF">SAMN04488102_10627</name>
</gene>
<evidence type="ECO:0000259" key="6">
    <source>
        <dbReference type="PROSITE" id="PS50885"/>
    </source>
</evidence>
<comment type="similarity">
    <text evidence="2">Belongs to the methyl-accepting chemotaxis (MCP) protein family.</text>
</comment>
<dbReference type="AlphaFoldDB" id="A0A1I1ISF3"/>
<reference evidence="8" key="1">
    <citation type="submission" date="2016-10" db="EMBL/GenBank/DDBJ databases">
        <authorList>
            <person name="Varghese N."/>
            <person name="Submissions S."/>
        </authorList>
    </citation>
    <scope>NUCLEOTIDE SEQUENCE [LARGE SCALE GENOMIC DNA]</scope>
    <source>
        <strain evidence="8">DSM 23664</strain>
    </source>
</reference>
<dbReference type="PROSITE" id="PS50111">
    <property type="entry name" value="CHEMOTAXIS_TRANSDUC_2"/>
    <property type="match status" value="1"/>
</dbReference>
<evidence type="ECO:0000313" key="7">
    <source>
        <dbReference type="EMBL" id="SFC39209.1"/>
    </source>
</evidence>
<evidence type="ECO:0000259" key="5">
    <source>
        <dbReference type="PROSITE" id="PS50111"/>
    </source>
</evidence>
<dbReference type="CDD" id="cd18773">
    <property type="entry name" value="PDC1_HK_sensor"/>
    <property type="match status" value="1"/>
</dbReference>
<keyword evidence="4" id="KW-0812">Transmembrane</keyword>
<keyword evidence="8" id="KW-1185">Reference proteome</keyword>
<evidence type="ECO:0000313" key="8">
    <source>
        <dbReference type="Proteomes" id="UP000199612"/>
    </source>
</evidence>
<organism evidence="7 8">
    <name type="scientific">Alkalibacterium subtropicum</name>
    <dbReference type="NCBI Taxonomy" id="753702"/>
    <lineage>
        <taxon>Bacteria</taxon>
        <taxon>Bacillati</taxon>
        <taxon>Bacillota</taxon>
        <taxon>Bacilli</taxon>
        <taxon>Lactobacillales</taxon>
        <taxon>Carnobacteriaceae</taxon>
        <taxon>Alkalibacterium</taxon>
    </lineage>
</organism>